<protein>
    <submittedName>
        <fullName evidence="2">Uncharacterized protein</fullName>
    </submittedName>
</protein>
<organism evidence="2">
    <name type="scientific">Pelagomonas calceolata</name>
    <dbReference type="NCBI Taxonomy" id="35677"/>
    <lineage>
        <taxon>Eukaryota</taxon>
        <taxon>Sar</taxon>
        <taxon>Stramenopiles</taxon>
        <taxon>Ochrophyta</taxon>
        <taxon>Pelagophyceae</taxon>
        <taxon>Pelagomonadales</taxon>
        <taxon>Pelagomonadaceae</taxon>
        <taxon>Pelagomonas</taxon>
    </lineage>
</organism>
<evidence type="ECO:0000313" key="4">
    <source>
        <dbReference type="Proteomes" id="UP000789595"/>
    </source>
</evidence>
<evidence type="ECO:0000256" key="1">
    <source>
        <dbReference type="SAM" id="MobiDB-lite"/>
    </source>
</evidence>
<dbReference type="EMBL" id="HBIW01010896">
    <property type="protein sequence ID" value="CAE0693865.1"/>
    <property type="molecule type" value="Transcribed_RNA"/>
</dbReference>
<dbReference type="Proteomes" id="UP000789595">
    <property type="component" value="Unassembled WGS sequence"/>
</dbReference>
<reference evidence="3" key="2">
    <citation type="submission" date="2021-11" db="EMBL/GenBank/DDBJ databases">
        <authorList>
            <consortium name="Genoscope - CEA"/>
            <person name="William W."/>
        </authorList>
    </citation>
    <scope>NUCLEOTIDE SEQUENCE</scope>
</reference>
<feature type="region of interest" description="Disordered" evidence="1">
    <location>
        <begin position="61"/>
        <end position="181"/>
    </location>
</feature>
<feature type="compositionally biased region" description="Basic and acidic residues" evidence="1">
    <location>
        <begin position="111"/>
        <end position="126"/>
    </location>
</feature>
<feature type="compositionally biased region" description="Basic and acidic residues" evidence="1">
    <location>
        <begin position="1"/>
        <end position="13"/>
    </location>
</feature>
<feature type="compositionally biased region" description="Pro residues" evidence="1">
    <location>
        <begin position="151"/>
        <end position="160"/>
    </location>
</feature>
<keyword evidence="4" id="KW-1185">Reference proteome</keyword>
<evidence type="ECO:0000313" key="2">
    <source>
        <dbReference type="EMBL" id="CAE0693865.1"/>
    </source>
</evidence>
<dbReference type="AlphaFoldDB" id="A0A7S4E769"/>
<name>A0A7S4E769_9STRA</name>
<evidence type="ECO:0000313" key="3">
    <source>
        <dbReference type="EMBL" id="CAH0370563.1"/>
    </source>
</evidence>
<sequence>MARKSDRSRRDAAPARGRTMNVDRPTERDAPPVAKRGTSREGLYLDQVFPGVPQRIEIIEEKLGNSPGSRHSPVVPADKKQIATPEKAPPPIPALTPDKPDKPASVQKPSPMEKRYAELAEPERYDAPPSPARVRLEERCWPSSQRRRRAPSPPPAPGSPASPLERASLLNAAPAVDSPREDAPEPLFCGFFLGGGAATSSNDCTYFWGAPAAPSHSGCFNPFSNGLSDDEESVS</sequence>
<feature type="region of interest" description="Disordered" evidence="1">
    <location>
        <begin position="1"/>
        <end position="44"/>
    </location>
</feature>
<accession>A0A7S4E769</accession>
<dbReference type="EMBL" id="CAKKNE010000003">
    <property type="protein sequence ID" value="CAH0370563.1"/>
    <property type="molecule type" value="Genomic_DNA"/>
</dbReference>
<reference evidence="2" key="1">
    <citation type="submission" date="2021-01" db="EMBL/GenBank/DDBJ databases">
        <authorList>
            <person name="Corre E."/>
            <person name="Pelletier E."/>
            <person name="Niang G."/>
            <person name="Scheremetjew M."/>
            <person name="Finn R."/>
            <person name="Kale V."/>
            <person name="Holt S."/>
            <person name="Cochrane G."/>
            <person name="Meng A."/>
            <person name="Brown T."/>
            <person name="Cohen L."/>
        </authorList>
    </citation>
    <scope>NUCLEOTIDE SEQUENCE</scope>
    <source>
        <strain evidence="2">CCMP1756</strain>
    </source>
</reference>
<proteinExistence type="predicted"/>
<gene>
    <name evidence="2" type="ORF">PCAL00307_LOCUS9301</name>
    <name evidence="3" type="ORF">PECAL_3P04590</name>
</gene>